<sequence length="372" mass="40442">MSSGQFPLTATGHFAAFGIGGHDPRSRIVDSGSGHGGMLHGGGSVFSKSVFASDESYIPADDAPPRGMPIYDAFGPEPAAMHFGASYVLLERQRPDVASLARFAHRVELATFHMCVAFEQAGIRDFYVEFESIQPKRRAKLSWFTWLADSTFSRFKVLRQALMYEWTPPAEVEGLTYSAFHSLCDLTPASSHSLKQLFFIRREHAIKSLVKQLDLTAGLIQDALALAADAEHEISDKAHEDDANRLAANQAQVLAQAGEALGLREAASRLGMSHQNLHKRVGSGSALGLMRDRELIVPSAQFVESADGVKIVPDLRRVLSLFEESKAGNWSALQFLVEPDPVVGGKPLDALKGGNVELVIRAARAYLGLDES</sequence>
<reference evidence="1 2" key="1">
    <citation type="submission" date="2018-05" db="EMBL/GenBank/DDBJ databases">
        <title>The draft genome of strain NS-104.</title>
        <authorList>
            <person name="Hang P."/>
            <person name="Jiang J."/>
        </authorList>
    </citation>
    <scope>NUCLEOTIDE SEQUENCE [LARGE SCALE GENOMIC DNA]</scope>
    <source>
        <strain evidence="1 2">NS-104</strain>
    </source>
</reference>
<evidence type="ECO:0000313" key="2">
    <source>
        <dbReference type="Proteomes" id="UP000245252"/>
    </source>
</evidence>
<keyword evidence="2" id="KW-1185">Reference proteome</keyword>
<gene>
    <name evidence="1" type="ORF">DEM27_24625</name>
</gene>
<dbReference type="AlphaFoldDB" id="A0A2U2DK93"/>
<proteinExistence type="predicted"/>
<dbReference type="Proteomes" id="UP000245252">
    <property type="component" value="Unassembled WGS sequence"/>
</dbReference>
<dbReference type="RefSeq" id="WP_128755563.1">
    <property type="nucleotide sequence ID" value="NZ_QFBC01000014.1"/>
</dbReference>
<dbReference type="OrthoDB" id="7594527at2"/>
<dbReference type="EMBL" id="QFBC01000014">
    <property type="protein sequence ID" value="PWE53725.1"/>
    <property type="molecule type" value="Genomic_DNA"/>
</dbReference>
<accession>A0A2U2DK93</accession>
<evidence type="ECO:0000313" key="1">
    <source>
        <dbReference type="EMBL" id="PWE53725.1"/>
    </source>
</evidence>
<protein>
    <submittedName>
        <fullName evidence="1">Uncharacterized protein</fullName>
    </submittedName>
</protein>
<comment type="caution">
    <text evidence="1">The sequence shown here is derived from an EMBL/GenBank/DDBJ whole genome shotgun (WGS) entry which is preliminary data.</text>
</comment>
<organism evidence="1 2">
    <name type="scientific">Metarhizobium album</name>
    <dbReference type="NCBI Taxonomy" id="2182425"/>
    <lineage>
        <taxon>Bacteria</taxon>
        <taxon>Pseudomonadati</taxon>
        <taxon>Pseudomonadota</taxon>
        <taxon>Alphaproteobacteria</taxon>
        <taxon>Hyphomicrobiales</taxon>
        <taxon>Rhizobiaceae</taxon>
        <taxon>Metarhizobium</taxon>
    </lineage>
</organism>
<name>A0A2U2DK93_9HYPH</name>